<evidence type="ECO:0000256" key="1">
    <source>
        <dbReference type="SAM" id="Phobius"/>
    </source>
</evidence>
<reference evidence="2 3" key="1">
    <citation type="submission" date="2022-08" db="EMBL/GenBank/DDBJ databases">
        <title>Genome Sequence of the sulphate-reducing bacterium, Pseudodesulfovibrio sp. SYK.</title>
        <authorList>
            <person name="Kondo R."/>
            <person name="Kataoka T."/>
        </authorList>
    </citation>
    <scope>NUCLEOTIDE SEQUENCE [LARGE SCALE GENOMIC DNA]</scope>
    <source>
        <strain evidence="2 3">SYK</strain>
    </source>
</reference>
<evidence type="ECO:0000313" key="2">
    <source>
        <dbReference type="EMBL" id="BDQ38240.1"/>
    </source>
</evidence>
<proteinExistence type="predicted"/>
<accession>A0ABN6S8U8</accession>
<keyword evidence="3" id="KW-1185">Reference proteome</keyword>
<gene>
    <name evidence="2" type="ORF">SYK_26000</name>
</gene>
<feature type="transmembrane region" description="Helical" evidence="1">
    <location>
        <begin position="65"/>
        <end position="82"/>
    </location>
</feature>
<protein>
    <recommendedName>
        <fullName evidence="4">Transmembrane protein</fullName>
    </recommendedName>
</protein>
<evidence type="ECO:0000313" key="3">
    <source>
        <dbReference type="Proteomes" id="UP001317742"/>
    </source>
</evidence>
<keyword evidence="1" id="KW-0812">Transmembrane</keyword>
<sequence length="94" mass="10283">MKHEHVSLSCDTICPFCGTTVPGGASVCTGCKAIYCIRRRLGKLGLSFFVAGLFLGYTLSPDHVFSIALFVSAIGAFCMNVLDARKPFWLRYEV</sequence>
<organism evidence="2 3">
    <name type="scientific">Pseudodesulfovibrio nedwellii</name>
    <dbReference type="NCBI Taxonomy" id="2973072"/>
    <lineage>
        <taxon>Bacteria</taxon>
        <taxon>Pseudomonadati</taxon>
        <taxon>Thermodesulfobacteriota</taxon>
        <taxon>Desulfovibrionia</taxon>
        <taxon>Desulfovibrionales</taxon>
        <taxon>Desulfovibrionaceae</taxon>
    </lineage>
</organism>
<dbReference type="Proteomes" id="UP001317742">
    <property type="component" value="Chromosome"/>
</dbReference>
<keyword evidence="1" id="KW-0472">Membrane</keyword>
<evidence type="ECO:0008006" key="4">
    <source>
        <dbReference type="Google" id="ProtNLM"/>
    </source>
</evidence>
<feature type="transmembrane region" description="Helical" evidence="1">
    <location>
        <begin position="41"/>
        <end position="59"/>
    </location>
</feature>
<keyword evidence="1" id="KW-1133">Transmembrane helix</keyword>
<dbReference type="EMBL" id="AP026709">
    <property type="protein sequence ID" value="BDQ38240.1"/>
    <property type="molecule type" value="Genomic_DNA"/>
</dbReference>
<dbReference type="RefSeq" id="WP_281760743.1">
    <property type="nucleotide sequence ID" value="NZ_AP026709.1"/>
</dbReference>
<name>A0ABN6S8U8_9BACT</name>